<comment type="caution">
    <text evidence="1">The sequence shown here is derived from an EMBL/GenBank/DDBJ whole genome shotgun (WGS) entry which is preliminary data.</text>
</comment>
<dbReference type="AlphaFoldDB" id="A0A820G820"/>
<sequence>IEQVHTQEQYEKLRTEYDQLVEFSKHQHEESLSYYNEYTRILLLYNDLTTKHSQLQIDYESL</sequence>
<dbReference type="EMBL" id="CAJOBD010027455">
    <property type="protein sequence ID" value="CAF4271735.1"/>
    <property type="molecule type" value="Genomic_DNA"/>
</dbReference>
<protein>
    <submittedName>
        <fullName evidence="1">Uncharacterized protein</fullName>
    </submittedName>
</protein>
<accession>A0A820G820</accession>
<evidence type="ECO:0000313" key="1">
    <source>
        <dbReference type="EMBL" id="CAF4271735.1"/>
    </source>
</evidence>
<dbReference type="Proteomes" id="UP000663836">
    <property type="component" value="Unassembled WGS sequence"/>
</dbReference>
<reference evidence="1" key="1">
    <citation type="submission" date="2021-02" db="EMBL/GenBank/DDBJ databases">
        <authorList>
            <person name="Nowell W R."/>
        </authorList>
    </citation>
    <scope>NUCLEOTIDE SEQUENCE</scope>
</reference>
<name>A0A820G820_9BILA</name>
<proteinExistence type="predicted"/>
<organism evidence="1 2">
    <name type="scientific">Rotaria sordida</name>
    <dbReference type="NCBI Taxonomy" id="392033"/>
    <lineage>
        <taxon>Eukaryota</taxon>
        <taxon>Metazoa</taxon>
        <taxon>Spiralia</taxon>
        <taxon>Gnathifera</taxon>
        <taxon>Rotifera</taxon>
        <taxon>Eurotatoria</taxon>
        <taxon>Bdelloidea</taxon>
        <taxon>Philodinida</taxon>
        <taxon>Philodinidae</taxon>
        <taxon>Rotaria</taxon>
    </lineage>
</organism>
<gene>
    <name evidence="1" type="ORF">JBS370_LOCUS39458</name>
</gene>
<feature type="non-terminal residue" evidence="1">
    <location>
        <position position="1"/>
    </location>
</feature>
<evidence type="ECO:0000313" key="2">
    <source>
        <dbReference type="Proteomes" id="UP000663836"/>
    </source>
</evidence>